<protein>
    <submittedName>
        <fullName evidence="2">Uncharacterized protein</fullName>
    </submittedName>
</protein>
<evidence type="ECO:0000313" key="3">
    <source>
        <dbReference type="Proteomes" id="UP000034135"/>
    </source>
</evidence>
<evidence type="ECO:0000313" key="2">
    <source>
        <dbReference type="EMBL" id="KKS65484.1"/>
    </source>
</evidence>
<keyword evidence="1" id="KW-0472">Membrane</keyword>
<feature type="transmembrane region" description="Helical" evidence="1">
    <location>
        <begin position="99"/>
        <end position="116"/>
    </location>
</feature>
<comment type="caution">
    <text evidence="2">The sequence shown here is derived from an EMBL/GenBank/DDBJ whole genome shotgun (WGS) entry which is preliminary data.</text>
</comment>
<reference evidence="2 3" key="1">
    <citation type="journal article" date="2015" name="Nature">
        <title>rRNA introns, odd ribosomes, and small enigmatic genomes across a large radiation of phyla.</title>
        <authorList>
            <person name="Brown C.T."/>
            <person name="Hug L.A."/>
            <person name="Thomas B.C."/>
            <person name="Sharon I."/>
            <person name="Castelle C.J."/>
            <person name="Singh A."/>
            <person name="Wilkins M.J."/>
            <person name="Williams K.H."/>
            <person name="Banfield J.F."/>
        </authorList>
    </citation>
    <scope>NUCLEOTIDE SEQUENCE [LARGE SCALE GENOMIC DNA]</scope>
</reference>
<feature type="transmembrane region" description="Helical" evidence="1">
    <location>
        <begin position="45"/>
        <end position="65"/>
    </location>
</feature>
<dbReference type="EMBL" id="LCEB01000002">
    <property type="protein sequence ID" value="KKS65484.1"/>
    <property type="molecule type" value="Genomic_DNA"/>
</dbReference>
<accession>A0A0G1AWZ4</accession>
<organism evidence="2 3">
    <name type="scientific">Candidatus Daviesbacteria bacterium GW2011_GWA1_42_6</name>
    <dbReference type="NCBI Taxonomy" id="1618420"/>
    <lineage>
        <taxon>Bacteria</taxon>
        <taxon>Candidatus Daviesiibacteriota</taxon>
    </lineage>
</organism>
<feature type="transmembrane region" description="Helical" evidence="1">
    <location>
        <begin position="72"/>
        <end position="93"/>
    </location>
</feature>
<evidence type="ECO:0000256" key="1">
    <source>
        <dbReference type="SAM" id="Phobius"/>
    </source>
</evidence>
<dbReference type="AlphaFoldDB" id="A0A0G1AWZ4"/>
<dbReference type="Proteomes" id="UP000034135">
    <property type="component" value="Unassembled WGS sequence"/>
</dbReference>
<name>A0A0G1AWZ4_9BACT</name>
<keyword evidence="1" id="KW-1133">Transmembrane helix</keyword>
<gene>
    <name evidence="2" type="ORF">UV33_C0002G0005</name>
</gene>
<sequence length="124" mass="14527">MKKYYNIILNFLQEWSRQKILNLFIFNAVLTMLLLLRSAGYFAPYLPLTINLIILICFIMAVFLLGFRFRALFTITLLLWLFAAFLKIVGITIWAERAAIYSFEAFTLAFILFVISKRNVQSPE</sequence>
<keyword evidence="1" id="KW-0812">Transmembrane</keyword>
<proteinExistence type="predicted"/>
<feature type="transmembrane region" description="Helical" evidence="1">
    <location>
        <begin position="20"/>
        <end position="39"/>
    </location>
</feature>